<dbReference type="Proteomes" id="UP000608071">
    <property type="component" value="Unassembled WGS sequence"/>
</dbReference>
<keyword evidence="2" id="KW-0805">Transcription regulation</keyword>
<dbReference type="InterPro" id="IPR013324">
    <property type="entry name" value="RNA_pol_sigma_r3/r4-like"/>
</dbReference>
<dbReference type="Pfam" id="PF04542">
    <property type="entry name" value="Sigma70_r2"/>
    <property type="match status" value="1"/>
</dbReference>
<protein>
    <submittedName>
        <fullName evidence="8">Sigma-70 family RNA polymerase sigma factor</fullName>
    </submittedName>
</protein>
<evidence type="ECO:0000259" key="7">
    <source>
        <dbReference type="Pfam" id="PF08281"/>
    </source>
</evidence>
<keyword evidence="9" id="KW-1185">Reference proteome</keyword>
<accession>A0ABR8T0R7</accession>
<dbReference type="EMBL" id="JACSQL010000006">
    <property type="protein sequence ID" value="MBD7969341.1"/>
    <property type="molecule type" value="Genomic_DNA"/>
</dbReference>
<evidence type="ECO:0000259" key="6">
    <source>
        <dbReference type="Pfam" id="PF04542"/>
    </source>
</evidence>
<sequence length="186" mass="22268">MGIQNRIDQILQGRVELFEQIVQEHQRSISTFCYFMLGDRQEAEDATQEVFFKAYRNLGNYRHDSEALFKSWLYKIASNYCSSLLRRKKMWQLLMPLIRNEESEKSAEQIFSEEFNPHLPWLEILNPGEKEMLALRVIEDKPFDEISEILGISPAAGRKRFERLKNKLNKNRTQWEAWKYEQRTES</sequence>
<dbReference type="Pfam" id="PF08281">
    <property type="entry name" value="Sigma70_r4_2"/>
    <property type="match status" value="1"/>
</dbReference>
<feature type="domain" description="RNA polymerase sigma factor 70 region 4 type 2" evidence="7">
    <location>
        <begin position="122"/>
        <end position="168"/>
    </location>
</feature>
<organism evidence="8 9">
    <name type="scientific">Paenibacillus gallinarum</name>
    <dbReference type="NCBI Taxonomy" id="2762232"/>
    <lineage>
        <taxon>Bacteria</taxon>
        <taxon>Bacillati</taxon>
        <taxon>Bacillota</taxon>
        <taxon>Bacilli</taxon>
        <taxon>Bacillales</taxon>
        <taxon>Paenibacillaceae</taxon>
        <taxon>Paenibacillus</taxon>
    </lineage>
</organism>
<dbReference type="InterPro" id="IPR007627">
    <property type="entry name" value="RNA_pol_sigma70_r2"/>
</dbReference>
<dbReference type="SUPFAM" id="SSF88659">
    <property type="entry name" value="Sigma3 and sigma4 domains of RNA polymerase sigma factors"/>
    <property type="match status" value="1"/>
</dbReference>
<dbReference type="Gene3D" id="1.10.1740.10">
    <property type="match status" value="1"/>
</dbReference>
<dbReference type="NCBIfam" id="TIGR02937">
    <property type="entry name" value="sigma70-ECF"/>
    <property type="match status" value="1"/>
</dbReference>
<dbReference type="InterPro" id="IPR014284">
    <property type="entry name" value="RNA_pol_sigma-70_dom"/>
</dbReference>
<keyword evidence="5" id="KW-0804">Transcription</keyword>
<comment type="caution">
    <text evidence="8">The sequence shown here is derived from an EMBL/GenBank/DDBJ whole genome shotgun (WGS) entry which is preliminary data.</text>
</comment>
<keyword evidence="4" id="KW-0238">DNA-binding</keyword>
<dbReference type="PANTHER" id="PTHR43133">
    <property type="entry name" value="RNA POLYMERASE ECF-TYPE SIGMA FACTO"/>
    <property type="match status" value="1"/>
</dbReference>
<gene>
    <name evidence="8" type="ORF">H9647_14800</name>
</gene>
<evidence type="ECO:0000256" key="5">
    <source>
        <dbReference type="ARBA" id="ARBA00023163"/>
    </source>
</evidence>
<dbReference type="RefSeq" id="WP_191801242.1">
    <property type="nucleotide sequence ID" value="NZ_JACSQL010000006.1"/>
</dbReference>
<dbReference type="SUPFAM" id="SSF88946">
    <property type="entry name" value="Sigma2 domain of RNA polymerase sigma factors"/>
    <property type="match status" value="1"/>
</dbReference>
<evidence type="ECO:0000256" key="3">
    <source>
        <dbReference type="ARBA" id="ARBA00023082"/>
    </source>
</evidence>
<dbReference type="InterPro" id="IPR036388">
    <property type="entry name" value="WH-like_DNA-bd_sf"/>
</dbReference>
<evidence type="ECO:0000313" key="9">
    <source>
        <dbReference type="Proteomes" id="UP000608071"/>
    </source>
</evidence>
<dbReference type="InterPro" id="IPR039425">
    <property type="entry name" value="RNA_pol_sigma-70-like"/>
</dbReference>
<dbReference type="InterPro" id="IPR013325">
    <property type="entry name" value="RNA_pol_sigma_r2"/>
</dbReference>
<comment type="similarity">
    <text evidence="1">Belongs to the sigma-70 factor family. ECF subfamily.</text>
</comment>
<proteinExistence type="inferred from homology"/>
<keyword evidence="3" id="KW-0731">Sigma factor</keyword>
<dbReference type="PANTHER" id="PTHR43133:SF8">
    <property type="entry name" value="RNA POLYMERASE SIGMA FACTOR HI_1459-RELATED"/>
    <property type="match status" value="1"/>
</dbReference>
<feature type="domain" description="RNA polymerase sigma-70 region 2" evidence="6">
    <location>
        <begin position="21"/>
        <end position="89"/>
    </location>
</feature>
<evidence type="ECO:0000256" key="4">
    <source>
        <dbReference type="ARBA" id="ARBA00023125"/>
    </source>
</evidence>
<name>A0ABR8T0R7_9BACL</name>
<evidence type="ECO:0000256" key="1">
    <source>
        <dbReference type="ARBA" id="ARBA00010641"/>
    </source>
</evidence>
<evidence type="ECO:0000313" key="8">
    <source>
        <dbReference type="EMBL" id="MBD7969341.1"/>
    </source>
</evidence>
<dbReference type="InterPro" id="IPR013249">
    <property type="entry name" value="RNA_pol_sigma70_r4_t2"/>
</dbReference>
<reference evidence="8 9" key="1">
    <citation type="submission" date="2020-08" db="EMBL/GenBank/DDBJ databases">
        <title>A Genomic Blueprint of the Chicken Gut Microbiome.</title>
        <authorList>
            <person name="Gilroy R."/>
            <person name="Ravi A."/>
            <person name="Getino M."/>
            <person name="Pursley I."/>
            <person name="Horton D.L."/>
            <person name="Alikhan N.-F."/>
            <person name="Baker D."/>
            <person name="Gharbi K."/>
            <person name="Hall N."/>
            <person name="Watson M."/>
            <person name="Adriaenssens E.M."/>
            <person name="Foster-Nyarko E."/>
            <person name="Jarju S."/>
            <person name="Secka A."/>
            <person name="Antonio M."/>
            <person name="Oren A."/>
            <person name="Chaudhuri R."/>
            <person name="La Ragione R.M."/>
            <person name="Hildebrand F."/>
            <person name="Pallen M.J."/>
        </authorList>
    </citation>
    <scope>NUCLEOTIDE SEQUENCE [LARGE SCALE GENOMIC DNA]</scope>
    <source>
        <strain evidence="8 9">Sa2BVA9</strain>
    </source>
</reference>
<dbReference type="Gene3D" id="1.10.10.10">
    <property type="entry name" value="Winged helix-like DNA-binding domain superfamily/Winged helix DNA-binding domain"/>
    <property type="match status" value="1"/>
</dbReference>
<evidence type="ECO:0000256" key="2">
    <source>
        <dbReference type="ARBA" id="ARBA00023015"/>
    </source>
</evidence>